<dbReference type="Proteomes" id="UP001151081">
    <property type="component" value="Unassembled WGS sequence"/>
</dbReference>
<sequence>MKTLYKSVGAGIFAIAAWSSLAGIAQASGWIENWVLEGGGCYSPQLGDNDCNTCGTFQCVATPVRLCEGECGTHGGKRILSKWVALIE</sequence>
<comment type="caution">
    <text evidence="2">The sequence shown here is derived from an EMBL/GenBank/DDBJ whole genome shotgun (WGS) entry which is preliminary data.</text>
</comment>
<dbReference type="EMBL" id="JAGTJJ010000075">
    <property type="protein sequence ID" value="MDC3988524.1"/>
    <property type="molecule type" value="Genomic_DNA"/>
</dbReference>
<gene>
    <name evidence="2" type="ORF">KEG57_35795</name>
    <name evidence="3" type="ORF">KEG57_49110</name>
</gene>
<proteinExistence type="predicted"/>
<organism evidence="2 4">
    <name type="scientific">Polyangium jinanense</name>
    <dbReference type="NCBI Taxonomy" id="2829994"/>
    <lineage>
        <taxon>Bacteria</taxon>
        <taxon>Pseudomonadati</taxon>
        <taxon>Myxococcota</taxon>
        <taxon>Polyangia</taxon>
        <taxon>Polyangiales</taxon>
        <taxon>Polyangiaceae</taxon>
        <taxon>Polyangium</taxon>
    </lineage>
</organism>
<dbReference type="EMBL" id="JAGTJJ010000032">
    <property type="protein sequence ID" value="MDC3985900.1"/>
    <property type="molecule type" value="Genomic_DNA"/>
</dbReference>
<keyword evidence="1" id="KW-0732">Signal</keyword>
<keyword evidence="4" id="KW-1185">Reference proteome</keyword>
<dbReference type="AlphaFoldDB" id="A0A9X3XAY8"/>
<name>A0A9X3XAY8_9BACT</name>
<evidence type="ECO:0000256" key="1">
    <source>
        <dbReference type="SAM" id="SignalP"/>
    </source>
</evidence>
<accession>A0A9X3XAY8</accession>
<reference evidence="2 4" key="1">
    <citation type="submission" date="2021-04" db="EMBL/GenBank/DDBJ databases">
        <title>Genome analysis of Polyangium sp.</title>
        <authorList>
            <person name="Li Y."/>
            <person name="Wang J."/>
        </authorList>
    </citation>
    <scope>NUCLEOTIDE SEQUENCE [LARGE SCALE GENOMIC DNA]</scope>
    <source>
        <strain evidence="2 4">SDU14</strain>
    </source>
</reference>
<protein>
    <submittedName>
        <fullName evidence="2">Uncharacterized protein</fullName>
    </submittedName>
</protein>
<evidence type="ECO:0000313" key="4">
    <source>
        <dbReference type="Proteomes" id="UP001151081"/>
    </source>
</evidence>
<dbReference type="RefSeq" id="WP_272459269.1">
    <property type="nucleotide sequence ID" value="NZ_JAGTJJ010000032.1"/>
</dbReference>
<feature type="chain" id="PRO_5044703904" evidence="1">
    <location>
        <begin position="28"/>
        <end position="88"/>
    </location>
</feature>
<feature type="signal peptide" evidence="1">
    <location>
        <begin position="1"/>
        <end position="27"/>
    </location>
</feature>
<evidence type="ECO:0000313" key="2">
    <source>
        <dbReference type="EMBL" id="MDC3985900.1"/>
    </source>
</evidence>
<evidence type="ECO:0000313" key="3">
    <source>
        <dbReference type="EMBL" id="MDC3988524.1"/>
    </source>
</evidence>